<protein>
    <submittedName>
        <fullName evidence="2">Uncharacterized protein</fullName>
    </submittedName>
</protein>
<dbReference type="EMBL" id="MN740857">
    <property type="protein sequence ID" value="QHU15433.1"/>
    <property type="molecule type" value="Genomic_DNA"/>
</dbReference>
<sequence length="229" mass="26594">MARLCPHAPSKQFNVGKRKKGLDGTMWECHRTSTGTRWVRPSKKKPSKARGDMYKRPTGTTKPRPAWKLDKTQYVDEYMDCDKRFSTQVTDADRRNCYGNDGPGCAPRKAKARRAEQVRSCVETKRRDAQMTAAYGDRVARSPQMRGRYIEMRAQYQRECSGKAEYPRQDANCTRKEMDLEKMEAALREKARLRREFKPQWRGMPATQQPAAQPPAAEYEEIDEEGTWF</sequence>
<organism evidence="2">
    <name type="scientific">viral metagenome</name>
    <dbReference type="NCBI Taxonomy" id="1070528"/>
    <lineage>
        <taxon>unclassified sequences</taxon>
        <taxon>metagenomes</taxon>
        <taxon>organismal metagenomes</taxon>
    </lineage>
</organism>
<reference evidence="2" key="1">
    <citation type="journal article" date="2020" name="Nature">
        <title>Giant virus diversity and host interactions through global metagenomics.</title>
        <authorList>
            <person name="Schulz F."/>
            <person name="Roux S."/>
            <person name="Paez-Espino D."/>
            <person name="Jungbluth S."/>
            <person name="Walsh D.A."/>
            <person name="Denef V.J."/>
            <person name="McMahon K.D."/>
            <person name="Konstantinidis K.T."/>
            <person name="Eloe-Fadrosh E.A."/>
            <person name="Kyrpides N.C."/>
            <person name="Woyke T."/>
        </authorList>
    </citation>
    <scope>NUCLEOTIDE SEQUENCE</scope>
    <source>
        <strain evidence="2">GVMAG-S-1103017-68</strain>
    </source>
</reference>
<feature type="region of interest" description="Disordered" evidence="1">
    <location>
        <begin position="33"/>
        <end position="66"/>
    </location>
</feature>
<feature type="compositionally biased region" description="Low complexity" evidence="1">
    <location>
        <begin position="205"/>
        <end position="217"/>
    </location>
</feature>
<accession>A0A6C0KDG6</accession>
<evidence type="ECO:0000256" key="1">
    <source>
        <dbReference type="SAM" id="MobiDB-lite"/>
    </source>
</evidence>
<dbReference type="AlphaFoldDB" id="A0A6C0KDG6"/>
<feature type="region of interest" description="Disordered" evidence="1">
    <location>
        <begin position="197"/>
        <end position="229"/>
    </location>
</feature>
<name>A0A6C0KDG6_9ZZZZ</name>
<proteinExistence type="predicted"/>
<evidence type="ECO:0000313" key="2">
    <source>
        <dbReference type="EMBL" id="QHU15433.1"/>
    </source>
</evidence>
<feature type="compositionally biased region" description="Acidic residues" evidence="1">
    <location>
        <begin position="218"/>
        <end position="229"/>
    </location>
</feature>